<dbReference type="GO" id="GO:0003724">
    <property type="term" value="F:RNA helicase activity"/>
    <property type="evidence" value="ECO:0007669"/>
    <property type="project" value="UniProtKB-EC"/>
</dbReference>
<dbReference type="PROSITE" id="PS51194">
    <property type="entry name" value="HELICASE_CTER"/>
    <property type="match status" value="1"/>
</dbReference>
<keyword evidence="5 6" id="KW-0694">RNA-binding</keyword>
<dbReference type="Gene3D" id="3.40.50.300">
    <property type="entry name" value="P-loop containing nucleotide triphosphate hydrolases"/>
    <property type="match status" value="1"/>
</dbReference>
<evidence type="ECO:0000313" key="9">
    <source>
        <dbReference type="EMBL" id="CAE0751557.1"/>
    </source>
</evidence>
<feature type="region of interest" description="Disordered" evidence="7">
    <location>
        <begin position="207"/>
        <end position="300"/>
    </location>
</feature>
<dbReference type="SUPFAM" id="SSF52540">
    <property type="entry name" value="P-loop containing nucleoside triphosphate hydrolases"/>
    <property type="match status" value="1"/>
</dbReference>
<keyword evidence="2 6" id="KW-0378">Hydrolase</keyword>
<evidence type="ECO:0000256" key="7">
    <source>
        <dbReference type="SAM" id="MobiDB-lite"/>
    </source>
</evidence>
<evidence type="ECO:0000256" key="5">
    <source>
        <dbReference type="ARBA" id="ARBA00022884"/>
    </source>
</evidence>
<dbReference type="SMART" id="SM01178">
    <property type="entry name" value="DUF4217"/>
    <property type="match status" value="1"/>
</dbReference>
<gene>
    <name evidence="9" type="ORF">PCAR00345_LOCUS4142</name>
</gene>
<evidence type="ECO:0000256" key="6">
    <source>
        <dbReference type="RuleBase" id="RU365068"/>
    </source>
</evidence>
<dbReference type="EC" id="3.6.4.13" evidence="6"/>
<comment type="similarity">
    <text evidence="6">Belongs to the DEAD box helicase family.</text>
</comment>
<dbReference type="Pfam" id="PF00271">
    <property type="entry name" value="Helicase_C"/>
    <property type="match status" value="1"/>
</dbReference>
<dbReference type="GO" id="GO:0005524">
    <property type="term" value="F:ATP binding"/>
    <property type="evidence" value="ECO:0007669"/>
    <property type="project" value="UniProtKB-UniRule"/>
</dbReference>
<keyword evidence="4 6" id="KW-0067">ATP-binding</keyword>
<dbReference type="CDD" id="cd18787">
    <property type="entry name" value="SF2_C_DEAD"/>
    <property type="match status" value="1"/>
</dbReference>
<proteinExistence type="inferred from homology"/>
<comment type="function">
    <text evidence="6">RNA helicase.</text>
</comment>
<dbReference type="GO" id="GO:0003723">
    <property type="term" value="F:RNA binding"/>
    <property type="evidence" value="ECO:0007669"/>
    <property type="project" value="UniProtKB-UniRule"/>
</dbReference>
<comment type="catalytic activity">
    <reaction evidence="6">
        <text>ATP + H2O = ADP + phosphate + H(+)</text>
        <dbReference type="Rhea" id="RHEA:13065"/>
        <dbReference type="ChEBI" id="CHEBI:15377"/>
        <dbReference type="ChEBI" id="CHEBI:15378"/>
        <dbReference type="ChEBI" id="CHEBI:30616"/>
        <dbReference type="ChEBI" id="CHEBI:43474"/>
        <dbReference type="ChEBI" id="CHEBI:456216"/>
        <dbReference type="EC" id="3.6.4.13"/>
    </reaction>
</comment>
<dbReference type="InterPro" id="IPR001650">
    <property type="entry name" value="Helicase_C-like"/>
</dbReference>
<reference evidence="9" key="1">
    <citation type="submission" date="2021-01" db="EMBL/GenBank/DDBJ databases">
        <authorList>
            <person name="Corre E."/>
            <person name="Pelletier E."/>
            <person name="Niang G."/>
            <person name="Scheremetjew M."/>
            <person name="Finn R."/>
            <person name="Kale V."/>
            <person name="Holt S."/>
            <person name="Cochrane G."/>
            <person name="Meng A."/>
            <person name="Brown T."/>
            <person name="Cohen L."/>
        </authorList>
    </citation>
    <scope>NUCLEOTIDE SEQUENCE</scope>
    <source>
        <strain evidence="9">CCMP645</strain>
    </source>
</reference>
<dbReference type="GO" id="GO:0016787">
    <property type="term" value="F:hydrolase activity"/>
    <property type="evidence" value="ECO:0007669"/>
    <property type="project" value="UniProtKB-KW"/>
</dbReference>
<feature type="compositionally biased region" description="Basic and acidic residues" evidence="7">
    <location>
        <begin position="281"/>
        <end position="290"/>
    </location>
</feature>
<dbReference type="InterPro" id="IPR025313">
    <property type="entry name" value="SPB4-like_CTE"/>
</dbReference>
<evidence type="ECO:0000256" key="2">
    <source>
        <dbReference type="ARBA" id="ARBA00022801"/>
    </source>
</evidence>
<dbReference type="EMBL" id="HBIZ01007218">
    <property type="protein sequence ID" value="CAE0751557.1"/>
    <property type="molecule type" value="Transcribed_RNA"/>
</dbReference>
<evidence type="ECO:0000256" key="3">
    <source>
        <dbReference type="ARBA" id="ARBA00022806"/>
    </source>
</evidence>
<keyword evidence="3 6" id="KW-0347">Helicase</keyword>
<dbReference type="Pfam" id="PF13959">
    <property type="entry name" value="CTE_SPB4"/>
    <property type="match status" value="1"/>
</dbReference>
<dbReference type="InterPro" id="IPR027417">
    <property type="entry name" value="P-loop_NTPase"/>
</dbReference>
<organism evidence="9">
    <name type="scientific">Chrysotila carterae</name>
    <name type="common">Marine alga</name>
    <name type="synonym">Syracosphaera carterae</name>
    <dbReference type="NCBI Taxonomy" id="13221"/>
    <lineage>
        <taxon>Eukaryota</taxon>
        <taxon>Haptista</taxon>
        <taxon>Haptophyta</taxon>
        <taxon>Prymnesiophyceae</taxon>
        <taxon>Isochrysidales</taxon>
        <taxon>Isochrysidaceae</taxon>
        <taxon>Chrysotila</taxon>
    </lineage>
</organism>
<feature type="compositionally biased region" description="Basic and acidic residues" evidence="7">
    <location>
        <begin position="228"/>
        <end position="248"/>
    </location>
</feature>
<protein>
    <recommendedName>
        <fullName evidence="6">ATP-dependent RNA helicase</fullName>
        <ecNumber evidence="6">3.6.4.13</ecNumber>
    </recommendedName>
</protein>
<evidence type="ECO:0000256" key="1">
    <source>
        <dbReference type="ARBA" id="ARBA00022741"/>
    </source>
</evidence>
<name>A0A7S4ETD7_CHRCT</name>
<feature type="domain" description="Helicase C-terminal" evidence="8">
    <location>
        <begin position="1"/>
        <end position="110"/>
    </location>
</feature>
<dbReference type="PANTHER" id="PTHR24031">
    <property type="entry name" value="RNA HELICASE"/>
    <property type="match status" value="1"/>
</dbReference>
<keyword evidence="1 6" id="KW-0547">Nucleotide-binding</keyword>
<dbReference type="SMART" id="SM00490">
    <property type="entry name" value="HELICc"/>
    <property type="match status" value="1"/>
</dbReference>
<sequence length="300" mass="33541">MAPKTRQKTYDWFLSLARGGMLLCTDVAARGLDVPDVDWIVQFDAPQDPNAFVHRVGRTARMGRQGQALLLLRPQEDTYVHFLKVRKVPMERMSSAASLACLRPEVTALLVADRDVMEKAARAFVSYVRAYKEHQCKFVFEFDKLDLGALASSMALLRLPKLKELGKKRKRGVWVDFTPADVDVDSIRFKDKQREKQRQQNKTIKAAAAKAADEEAVKTNGKAADAAPRTDARGTTAESRKQASKSEEQAGSNVRRSSADDDDDIAREAALMKKLKRGKISKKEFHRLVGESDSGDESDE</sequence>
<comment type="domain">
    <text evidence="6">The Q motif is unique to and characteristic of the DEAD box family of RNA helicases and controls ATP binding and hydrolysis.</text>
</comment>
<accession>A0A7S4ETD7</accession>
<evidence type="ECO:0000256" key="4">
    <source>
        <dbReference type="ARBA" id="ARBA00022840"/>
    </source>
</evidence>
<dbReference type="AlphaFoldDB" id="A0A7S4ETD7"/>
<evidence type="ECO:0000259" key="8">
    <source>
        <dbReference type="PROSITE" id="PS51194"/>
    </source>
</evidence>